<keyword evidence="3" id="KW-1185">Reference proteome</keyword>
<keyword evidence="2" id="KW-0689">Ribosomal protein</keyword>
<evidence type="ECO:0000256" key="1">
    <source>
        <dbReference type="SAM" id="MobiDB-lite"/>
    </source>
</evidence>
<proteinExistence type="predicted"/>
<accession>A0A8J4UVC2</accession>
<dbReference type="AlphaFoldDB" id="A0A8J4UVC2"/>
<feature type="compositionally biased region" description="Basic and acidic residues" evidence="1">
    <location>
        <begin position="9"/>
        <end position="32"/>
    </location>
</feature>
<gene>
    <name evidence="2" type="primary">prmA</name>
    <name evidence="2" type="ORF">DAT39_001852</name>
</gene>
<organism evidence="2 3">
    <name type="scientific">Clarias magur</name>
    <name type="common">Asian catfish</name>
    <name type="synonym">Macropteronotus magur</name>
    <dbReference type="NCBI Taxonomy" id="1594786"/>
    <lineage>
        <taxon>Eukaryota</taxon>
        <taxon>Metazoa</taxon>
        <taxon>Chordata</taxon>
        <taxon>Craniata</taxon>
        <taxon>Vertebrata</taxon>
        <taxon>Euteleostomi</taxon>
        <taxon>Actinopterygii</taxon>
        <taxon>Neopterygii</taxon>
        <taxon>Teleostei</taxon>
        <taxon>Ostariophysi</taxon>
        <taxon>Siluriformes</taxon>
        <taxon>Clariidae</taxon>
        <taxon>Clarias</taxon>
    </lineage>
</organism>
<dbReference type="GO" id="GO:0032259">
    <property type="term" value="P:methylation"/>
    <property type="evidence" value="ECO:0007669"/>
    <property type="project" value="UniProtKB-KW"/>
</dbReference>
<dbReference type="Proteomes" id="UP000727407">
    <property type="component" value="Unassembled WGS sequence"/>
</dbReference>
<reference evidence="2" key="1">
    <citation type="submission" date="2020-07" db="EMBL/GenBank/DDBJ databases">
        <title>Clarias magur genome sequencing, assembly and annotation.</title>
        <authorList>
            <person name="Kushwaha B."/>
            <person name="Kumar R."/>
            <person name="Das P."/>
            <person name="Joshi C.G."/>
            <person name="Kumar D."/>
            <person name="Nagpure N.S."/>
            <person name="Pandey M."/>
            <person name="Agarwal S."/>
            <person name="Srivastava S."/>
            <person name="Singh M."/>
            <person name="Sahoo L."/>
            <person name="Jayasankar P."/>
            <person name="Meher P.K."/>
            <person name="Koringa P.G."/>
            <person name="Iquebal M.A."/>
            <person name="Das S.P."/>
            <person name="Bit A."/>
            <person name="Patnaik S."/>
            <person name="Patel N."/>
            <person name="Shah T.M."/>
            <person name="Hinsu A."/>
            <person name="Jena J.K."/>
        </authorList>
    </citation>
    <scope>NUCLEOTIDE SEQUENCE</scope>
    <source>
        <strain evidence="2">CIFAMagur01</strain>
        <tissue evidence="2">Testis</tissue>
    </source>
</reference>
<dbReference type="EMBL" id="QNUK01000013">
    <property type="protein sequence ID" value="KAF5908382.1"/>
    <property type="molecule type" value="Genomic_DNA"/>
</dbReference>
<dbReference type="GO" id="GO:0008168">
    <property type="term" value="F:methyltransferase activity"/>
    <property type="evidence" value="ECO:0007669"/>
    <property type="project" value="UniProtKB-KW"/>
</dbReference>
<name>A0A8J4UVC2_CLAMG</name>
<feature type="region of interest" description="Disordered" evidence="1">
    <location>
        <begin position="1"/>
        <end position="38"/>
    </location>
</feature>
<evidence type="ECO:0000313" key="2">
    <source>
        <dbReference type="EMBL" id="KAF5908382.1"/>
    </source>
</evidence>
<sequence>MAHIRSTRRQAERSRAESRAEERRGSSEHDATPEDGYDLPVSQKLRVLLSPEFNTIGLGGDRLLIQLVIVIAKIPGQILREVTSKRRTYISTSLASQPGPDGCRYGSERLGTRLPERNKTPSLSPSARSWQLCKLLYPCSGCDCSEAERWRANFMDSFPWT</sequence>
<protein>
    <submittedName>
        <fullName evidence="2">Ribosomal protein L11 methyltransferase</fullName>
    </submittedName>
</protein>
<keyword evidence="2" id="KW-0489">Methyltransferase</keyword>
<dbReference type="GO" id="GO:0005840">
    <property type="term" value="C:ribosome"/>
    <property type="evidence" value="ECO:0007669"/>
    <property type="project" value="UniProtKB-KW"/>
</dbReference>
<evidence type="ECO:0000313" key="3">
    <source>
        <dbReference type="Proteomes" id="UP000727407"/>
    </source>
</evidence>
<keyword evidence="2" id="KW-0808">Transferase</keyword>
<keyword evidence="2" id="KW-0687">Ribonucleoprotein</keyword>
<comment type="caution">
    <text evidence="2">The sequence shown here is derived from an EMBL/GenBank/DDBJ whole genome shotgun (WGS) entry which is preliminary data.</text>
</comment>